<reference evidence="3 4" key="1">
    <citation type="submission" date="2023-07" db="EMBL/GenBank/DDBJ databases">
        <title>Genomic Encyclopedia of Type Strains, Phase IV (KMG-IV): sequencing the most valuable type-strain genomes for metagenomic binning, comparative biology and taxonomic classification.</title>
        <authorList>
            <person name="Goeker M."/>
        </authorList>
    </citation>
    <scope>NUCLEOTIDE SEQUENCE [LARGE SCALE GENOMIC DNA]</scope>
    <source>
        <strain evidence="3 4">DSM 17273</strain>
    </source>
</reference>
<protein>
    <submittedName>
        <fullName evidence="3">Repeat protein (TIGR01451 family)</fullName>
    </submittedName>
</protein>
<sequence>MVQFKNMCLLMLTLALVSLFFTGNACASKEIVFNGSIQEGDGYQINNIVIDVAEVFVSAESCVFKVYDEGELEHDKLINIDDTITFTAEGETIEVTLLSVGGGTLPQATVSITITDDDDVYLKQAVDGGHEKATYPGTPSLEITKEVSSYTVDQGEVVTIKVTARNKGDGKATEVRFSDPKPTGFILQEILLEETGQMTIDKYETRTIFLYKLQANEAGTFEFQPTRASYSNEAELDFPEAVSNIPVITVADTDKNAQKVAELEFSTSIESSSIKRNDEVEVVINIKNQGDSSANGVVLNIHLPEEVEYKGSNSNIEIINGMPKAYLETFGLDQEKEIKFVIKPTELGTYTITTDYSYQYEDGVNPDRQEVTGEFTTSTIDVARGDLDSVIEQPWYVIAIPLLIIVAIGGWLFHRSRQYRF</sequence>
<evidence type="ECO:0000259" key="2">
    <source>
        <dbReference type="Pfam" id="PF01345"/>
    </source>
</evidence>
<keyword evidence="4" id="KW-1185">Reference proteome</keyword>
<evidence type="ECO:0000313" key="3">
    <source>
        <dbReference type="EMBL" id="MDR6223096.1"/>
    </source>
</evidence>
<keyword evidence="1" id="KW-0812">Transmembrane</keyword>
<gene>
    <name evidence="3" type="ORF">J2750_001558</name>
</gene>
<dbReference type="Proteomes" id="UP001185015">
    <property type="component" value="Unassembled WGS sequence"/>
</dbReference>
<keyword evidence="1" id="KW-0472">Membrane</keyword>
<dbReference type="Gene3D" id="2.60.40.10">
    <property type="entry name" value="Immunoglobulins"/>
    <property type="match status" value="2"/>
</dbReference>
<dbReference type="AlphaFoldDB" id="A0AA90TZK2"/>
<dbReference type="PANTHER" id="PTHR12861">
    <property type="entry name" value="TRANSLOCON-ASSOCIATED PROTEIN, BETA SUBUNIT PRECURSOR TRAP-BETA SIGNAL SEQUENCE RECEPTOR BETA SUBUNIT"/>
    <property type="match status" value="1"/>
</dbReference>
<feature type="domain" description="DUF11" evidence="2">
    <location>
        <begin position="141"/>
        <end position="234"/>
    </location>
</feature>
<dbReference type="PANTHER" id="PTHR12861:SF3">
    <property type="entry name" value="TRANSLOCON-ASSOCIATED PROTEIN SUBUNIT BETA"/>
    <property type="match status" value="1"/>
</dbReference>
<keyword evidence="1" id="KW-1133">Transmembrane helix</keyword>
<accession>A0AA90TZK2</accession>
<evidence type="ECO:0000256" key="1">
    <source>
        <dbReference type="SAM" id="Phobius"/>
    </source>
</evidence>
<dbReference type="Pfam" id="PF01345">
    <property type="entry name" value="DUF11"/>
    <property type="match status" value="1"/>
</dbReference>
<dbReference type="InterPro" id="IPR047589">
    <property type="entry name" value="DUF11_rpt"/>
</dbReference>
<organism evidence="3 4">
    <name type="scientific">Methanococcoides alaskense</name>
    <dbReference type="NCBI Taxonomy" id="325778"/>
    <lineage>
        <taxon>Archaea</taxon>
        <taxon>Methanobacteriati</taxon>
        <taxon>Methanobacteriota</taxon>
        <taxon>Stenosarchaea group</taxon>
        <taxon>Methanomicrobia</taxon>
        <taxon>Methanosarcinales</taxon>
        <taxon>Methanosarcinaceae</taxon>
        <taxon>Methanococcoides</taxon>
    </lineage>
</organism>
<name>A0AA90TZK2_9EURY</name>
<feature type="transmembrane region" description="Helical" evidence="1">
    <location>
        <begin position="395"/>
        <end position="413"/>
    </location>
</feature>
<comment type="caution">
    <text evidence="3">The sequence shown here is derived from an EMBL/GenBank/DDBJ whole genome shotgun (WGS) entry which is preliminary data.</text>
</comment>
<proteinExistence type="predicted"/>
<dbReference type="NCBIfam" id="TIGR01451">
    <property type="entry name" value="B_ant_repeat"/>
    <property type="match status" value="1"/>
</dbReference>
<dbReference type="InterPro" id="IPR001434">
    <property type="entry name" value="OmcB-like_DUF11"/>
</dbReference>
<dbReference type="InterPro" id="IPR013783">
    <property type="entry name" value="Ig-like_fold"/>
</dbReference>
<dbReference type="EMBL" id="JAVDQI010000005">
    <property type="protein sequence ID" value="MDR6223096.1"/>
    <property type="molecule type" value="Genomic_DNA"/>
</dbReference>
<evidence type="ECO:0000313" key="4">
    <source>
        <dbReference type="Proteomes" id="UP001185015"/>
    </source>
</evidence>